<sequence length="202" mass="22047">MATTYNNSFCLIDIAGAAKKAKLRMDTDSIDVSDGLDTLANLAILGEGESLPSQPTTKHPRHRPGCSCIVCIQPPSGKGPKHKQTCTCNVCMTVRRRFRTLMLRREKRASEKESDELPRKKEQGQSSESIPQDPLPASTSPSSTPQKVSGNGDDAEEAMEHTMASSPMKNQIDLNIQPEREDEQSPKSDAVGAMRLPRENAA</sequence>
<reference evidence="2 3" key="1">
    <citation type="submission" date="2017-09" db="EMBL/GenBank/DDBJ databases">
        <authorList>
            <consortium name="International Durum Wheat Genome Sequencing Consortium (IDWGSC)"/>
            <person name="Milanesi L."/>
        </authorList>
    </citation>
    <scope>NUCLEOTIDE SEQUENCE [LARGE SCALE GENOMIC DNA]</scope>
    <source>
        <strain evidence="3">cv. Svevo</strain>
    </source>
</reference>
<dbReference type="PANTHER" id="PTHR46245:SF10">
    <property type="entry name" value="B3 DOMAIN-CONTAINING TRANSCRIPTION FACTOR VAL3"/>
    <property type="match status" value="1"/>
</dbReference>
<dbReference type="AlphaFoldDB" id="A0A9R1PK71"/>
<dbReference type="PANTHER" id="PTHR46245">
    <property type="entry name" value="B3 DOMAIN-CONTAINING PROTEIN OS07G0563300"/>
    <property type="match status" value="1"/>
</dbReference>
<keyword evidence="3" id="KW-1185">Reference proteome</keyword>
<feature type="compositionally biased region" description="Basic and acidic residues" evidence="1">
    <location>
        <begin position="108"/>
        <end position="123"/>
    </location>
</feature>
<evidence type="ECO:0000256" key="1">
    <source>
        <dbReference type="SAM" id="MobiDB-lite"/>
    </source>
</evidence>
<feature type="region of interest" description="Disordered" evidence="1">
    <location>
        <begin position="103"/>
        <end position="202"/>
    </location>
</feature>
<accession>A0A9R1PK71</accession>
<proteinExistence type="predicted"/>
<gene>
    <name evidence="2" type="ORF">TRITD_2Bv1G084720</name>
</gene>
<organism evidence="2 3">
    <name type="scientific">Triticum turgidum subsp. durum</name>
    <name type="common">Durum wheat</name>
    <name type="synonym">Triticum durum</name>
    <dbReference type="NCBI Taxonomy" id="4567"/>
    <lineage>
        <taxon>Eukaryota</taxon>
        <taxon>Viridiplantae</taxon>
        <taxon>Streptophyta</taxon>
        <taxon>Embryophyta</taxon>
        <taxon>Tracheophyta</taxon>
        <taxon>Spermatophyta</taxon>
        <taxon>Magnoliopsida</taxon>
        <taxon>Liliopsida</taxon>
        <taxon>Poales</taxon>
        <taxon>Poaceae</taxon>
        <taxon>BOP clade</taxon>
        <taxon>Pooideae</taxon>
        <taxon>Triticodae</taxon>
        <taxon>Triticeae</taxon>
        <taxon>Triticinae</taxon>
        <taxon>Triticum</taxon>
    </lineage>
</organism>
<name>A0A9R1PK71_TRITD</name>
<evidence type="ECO:0000313" key="2">
    <source>
        <dbReference type="EMBL" id="VAH44847.1"/>
    </source>
</evidence>
<dbReference type="Proteomes" id="UP000324705">
    <property type="component" value="Chromosome 2B"/>
</dbReference>
<dbReference type="EMBL" id="LT934114">
    <property type="protein sequence ID" value="VAH44847.1"/>
    <property type="molecule type" value="Genomic_DNA"/>
</dbReference>
<feature type="compositionally biased region" description="Low complexity" evidence="1">
    <location>
        <begin position="135"/>
        <end position="145"/>
    </location>
</feature>
<feature type="compositionally biased region" description="Polar residues" evidence="1">
    <location>
        <begin position="163"/>
        <end position="174"/>
    </location>
</feature>
<evidence type="ECO:0000313" key="3">
    <source>
        <dbReference type="Proteomes" id="UP000324705"/>
    </source>
</evidence>
<protein>
    <submittedName>
        <fullName evidence="2">Uncharacterized protein</fullName>
    </submittedName>
</protein>
<dbReference type="Gramene" id="TRITD2Bv1G084720.1">
    <property type="protein sequence ID" value="TRITD2Bv1G084720.1"/>
    <property type="gene ID" value="TRITD2Bv1G084720"/>
</dbReference>